<protein>
    <submittedName>
        <fullName evidence="2">Uncharacterized protein</fullName>
    </submittedName>
</protein>
<evidence type="ECO:0000313" key="2">
    <source>
        <dbReference type="EMBL" id="CAK9064116.1"/>
    </source>
</evidence>
<reference evidence="2 3" key="1">
    <citation type="submission" date="2024-02" db="EMBL/GenBank/DDBJ databases">
        <authorList>
            <person name="Chen Y."/>
            <person name="Shah S."/>
            <person name="Dougan E. K."/>
            <person name="Thang M."/>
            <person name="Chan C."/>
        </authorList>
    </citation>
    <scope>NUCLEOTIDE SEQUENCE [LARGE SCALE GENOMIC DNA]</scope>
</reference>
<sequence>MSTLSNGDVTMIRSSTQAMERVLRNFYKKGERSSTGGDDRHLRFALVVGGRTWPRWQRALAGSWKNVISLGDGPAERRALQESLGESLPRRAAVRVWDSRLFVRVGRSKAGIGFQHLNPASPRTGTIKSFRTKTVPWRESPVWAGVEPCCYELIAELQMISAWLSALSFLDEDFDVDLNEGEEALMKIHNMMMDVEARFSLRNTTRHRRHRGWRRRTRPTAPRTPVGATQREAESGVTAACSDWELFDCNPFHAFEIF</sequence>
<evidence type="ECO:0000313" key="3">
    <source>
        <dbReference type="Proteomes" id="UP001642464"/>
    </source>
</evidence>
<organism evidence="2 3">
    <name type="scientific">Durusdinium trenchii</name>
    <dbReference type="NCBI Taxonomy" id="1381693"/>
    <lineage>
        <taxon>Eukaryota</taxon>
        <taxon>Sar</taxon>
        <taxon>Alveolata</taxon>
        <taxon>Dinophyceae</taxon>
        <taxon>Suessiales</taxon>
        <taxon>Symbiodiniaceae</taxon>
        <taxon>Durusdinium</taxon>
    </lineage>
</organism>
<gene>
    <name evidence="2" type="ORF">SCF082_LOCUS33079</name>
</gene>
<proteinExistence type="predicted"/>
<feature type="region of interest" description="Disordered" evidence="1">
    <location>
        <begin position="210"/>
        <end position="232"/>
    </location>
</feature>
<dbReference type="EMBL" id="CAXAMM010029114">
    <property type="protein sequence ID" value="CAK9064116.1"/>
    <property type="molecule type" value="Genomic_DNA"/>
</dbReference>
<accession>A0ABP0NKY7</accession>
<name>A0ABP0NKY7_9DINO</name>
<comment type="caution">
    <text evidence="2">The sequence shown here is derived from an EMBL/GenBank/DDBJ whole genome shotgun (WGS) entry which is preliminary data.</text>
</comment>
<evidence type="ECO:0000256" key="1">
    <source>
        <dbReference type="SAM" id="MobiDB-lite"/>
    </source>
</evidence>
<dbReference type="Proteomes" id="UP001642464">
    <property type="component" value="Unassembled WGS sequence"/>
</dbReference>
<keyword evidence="3" id="KW-1185">Reference proteome</keyword>